<sequence length="418" mass="43524">MEFNFQDVNQGFTTPDFLFNFEPGGDLAPKFNTPPAPNSIENLTFEYINKLQQLNDAVQAQHRIDNIYEQVMNSAPPRDVEILPPENPADVFNKPRIKNITPVEQQQEIADLLERQVNKKAPVNRPSPAEPPVTPQYKTIPLTDPLAKPPTYTPRAPVSGPNPAPSAKPTGLPAPAGRLAGPAIGGVVDFGFRLVAGQDAGRAAYSTAGGVAGSIVGGAIGSVAGPVGTFVGGVVGGMVGGAIADAVYNAAFPPTATPPVNPYTAPPPFYGGQVTCAVYEVTARGVYNDGTVGSPSTNRFFGPITGTRVDVTRDGNYGRVISGGAAGTVGCNPAGTSEWIVAIDFSGKLTGLWITNIVRVDGQEDTGGNPPSPSLPPDNRSPGSYFHPGNSEYPPPTGYPAPPPAPNNYAPGGFLSRN</sequence>
<dbReference type="RefSeq" id="WP_102174898.1">
    <property type="nucleotide sequence ID" value="NZ_NMQA01000323.1"/>
</dbReference>
<feature type="compositionally biased region" description="Low complexity" evidence="1">
    <location>
        <begin position="407"/>
        <end position="418"/>
    </location>
</feature>
<name>A0A2N6KAE1_9CYAN</name>
<evidence type="ECO:0000256" key="1">
    <source>
        <dbReference type="SAM" id="MobiDB-lite"/>
    </source>
</evidence>
<proteinExistence type="predicted"/>
<protein>
    <recommendedName>
        <fullName evidence="4">Glycine zipper domain-containing protein</fullName>
    </recommendedName>
</protein>
<dbReference type="AlphaFoldDB" id="A0A2N6KAE1"/>
<feature type="compositionally biased region" description="Pro residues" evidence="1">
    <location>
        <begin position="393"/>
        <end position="406"/>
    </location>
</feature>
<accession>A0A2N6KAE1</accession>
<evidence type="ECO:0000313" key="3">
    <source>
        <dbReference type="Proteomes" id="UP000235025"/>
    </source>
</evidence>
<evidence type="ECO:0000313" key="2">
    <source>
        <dbReference type="EMBL" id="PLZ95295.1"/>
    </source>
</evidence>
<evidence type="ECO:0008006" key="4">
    <source>
        <dbReference type="Google" id="ProtNLM"/>
    </source>
</evidence>
<feature type="region of interest" description="Disordered" evidence="1">
    <location>
        <begin position="362"/>
        <end position="418"/>
    </location>
</feature>
<comment type="caution">
    <text evidence="2">The sequence shown here is derived from an EMBL/GenBank/DDBJ whole genome shotgun (WGS) entry which is preliminary data.</text>
</comment>
<feature type="region of interest" description="Disordered" evidence="1">
    <location>
        <begin position="120"/>
        <end position="175"/>
    </location>
</feature>
<gene>
    <name evidence="2" type="ORF">CEN50_22830</name>
</gene>
<organism evidence="2 3">
    <name type="scientific">Fischerella thermalis CCMEE 5268</name>
    <dbReference type="NCBI Taxonomy" id="2019662"/>
    <lineage>
        <taxon>Bacteria</taxon>
        <taxon>Bacillati</taxon>
        <taxon>Cyanobacteriota</taxon>
        <taxon>Cyanophyceae</taxon>
        <taxon>Nostocales</taxon>
        <taxon>Hapalosiphonaceae</taxon>
        <taxon>Fischerella</taxon>
    </lineage>
</organism>
<reference evidence="2 3" key="1">
    <citation type="submission" date="2017-07" db="EMBL/GenBank/DDBJ databases">
        <title>Genomes of Fischerella (Mastigocladus) sp. strains.</title>
        <authorList>
            <person name="Miller S.R."/>
        </authorList>
    </citation>
    <scope>NUCLEOTIDE SEQUENCE [LARGE SCALE GENOMIC DNA]</scope>
    <source>
        <strain evidence="2 3">CCMEE 5268</strain>
    </source>
</reference>
<dbReference type="Proteomes" id="UP000235025">
    <property type="component" value="Unassembled WGS sequence"/>
</dbReference>
<dbReference type="EMBL" id="NMQA01000323">
    <property type="protein sequence ID" value="PLZ95295.1"/>
    <property type="molecule type" value="Genomic_DNA"/>
</dbReference>